<organism evidence="2 3">
    <name type="scientific">Stephania cephalantha</name>
    <dbReference type="NCBI Taxonomy" id="152367"/>
    <lineage>
        <taxon>Eukaryota</taxon>
        <taxon>Viridiplantae</taxon>
        <taxon>Streptophyta</taxon>
        <taxon>Embryophyta</taxon>
        <taxon>Tracheophyta</taxon>
        <taxon>Spermatophyta</taxon>
        <taxon>Magnoliopsida</taxon>
        <taxon>Ranunculales</taxon>
        <taxon>Menispermaceae</taxon>
        <taxon>Menispermoideae</taxon>
        <taxon>Cissampelideae</taxon>
        <taxon>Stephania</taxon>
    </lineage>
</organism>
<evidence type="ECO:0000313" key="3">
    <source>
        <dbReference type="Proteomes" id="UP001419268"/>
    </source>
</evidence>
<gene>
    <name evidence="2" type="ORF">Scep_023356</name>
</gene>
<accession>A0AAP0EVF7</accession>
<evidence type="ECO:0008006" key="4">
    <source>
        <dbReference type="Google" id="ProtNLM"/>
    </source>
</evidence>
<comment type="caution">
    <text evidence="2">The sequence shown here is derived from an EMBL/GenBank/DDBJ whole genome shotgun (WGS) entry which is preliminary data.</text>
</comment>
<evidence type="ECO:0000313" key="2">
    <source>
        <dbReference type="EMBL" id="KAK9099926.1"/>
    </source>
</evidence>
<proteinExistence type="predicted"/>
<feature type="signal peptide" evidence="1">
    <location>
        <begin position="1"/>
        <end position="16"/>
    </location>
</feature>
<name>A0AAP0EVF7_9MAGN</name>
<protein>
    <recommendedName>
        <fullName evidence="4">FBD domain-containing protein</fullName>
    </recommendedName>
</protein>
<reference evidence="2 3" key="1">
    <citation type="submission" date="2024-01" db="EMBL/GenBank/DDBJ databases">
        <title>Genome assemblies of Stephania.</title>
        <authorList>
            <person name="Yang L."/>
        </authorList>
    </citation>
    <scope>NUCLEOTIDE SEQUENCE [LARGE SCALE GENOMIC DNA]</scope>
    <source>
        <strain evidence="2">JXDWG</strain>
        <tissue evidence="2">Leaf</tissue>
    </source>
</reference>
<evidence type="ECO:0000256" key="1">
    <source>
        <dbReference type="SAM" id="SignalP"/>
    </source>
</evidence>
<sequence length="124" mass="14164">MLLLLLFACTLNPINSKEFFRDLSNRGFLIFHPQSSRIARCLLITWKSLQMTHLDTSNRPNLCISRCVKIHGAIGSENEFRLMDFVYKNAMVLENVVYGGVTSKKIKIRPFRVLLVFCPLGMAA</sequence>
<keyword evidence="1" id="KW-0732">Signal</keyword>
<dbReference type="EMBL" id="JBBNAG010000010">
    <property type="protein sequence ID" value="KAK9099926.1"/>
    <property type="molecule type" value="Genomic_DNA"/>
</dbReference>
<dbReference type="AlphaFoldDB" id="A0AAP0EVF7"/>
<feature type="chain" id="PRO_5042946498" description="FBD domain-containing protein" evidence="1">
    <location>
        <begin position="17"/>
        <end position="124"/>
    </location>
</feature>
<keyword evidence="3" id="KW-1185">Reference proteome</keyword>
<dbReference type="Proteomes" id="UP001419268">
    <property type="component" value="Unassembled WGS sequence"/>
</dbReference>